<feature type="transmembrane region" description="Helical" evidence="2">
    <location>
        <begin position="230"/>
        <end position="250"/>
    </location>
</feature>
<feature type="transmembrane region" description="Helical" evidence="2">
    <location>
        <begin position="161"/>
        <end position="183"/>
    </location>
</feature>
<gene>
    <name evidence="3" type="ORF">VA596_33435</name>
</gene>
<dbReference type="RefSeq" id="WP_323332288.1">
    <property type="nucleotide sequence ID" value="NZ_JAYFSI010000009.1"/>
</dbReference>
<dbReference type="EMBL" id="JAYFSI010000009">
    <property type="protein sequence ID" value="MEA5364476.1"/>
    <property type="molecule type" value="Genomic_DNA"/>
</dbReference>
<proteinExistence type="predicted"/>
<evidence type="ECO:0000313" key="4">
    <source>
        <dbReference type="Proteomes" id="UP001304298"/>
    </source>
</evidence>
<feature type="compositionally biased region" description="Basic and acidic residues" evidence="1">
    <location>
        <begin position="1"/>
        <end position="10"/>
    </location>
</feature>
<feature type="region of interest" description="Disordered" evidence="1">
    <location>
        <begin position="1"/>
        <end position="27"/>
    </location>
</feature>
<keyword evidence="2" id="KW-0472">Membrane</keyword>
<dbReference type="Proteomes" id="UP001304298">
    <property type="component" value="Unassembled WGS sequence"/>
</dbReference>
<feature type="transmembrane region" description="Helical" evidence="2">
    <location>
        <begin position="262"/>
        <end position="284"/>
    </location>
</feature>
<evidence type="ECO:0000256" key="2">
    <source>
        <dbReference type="SAM" id="Phobius"/>
    </source>
</evidence>
<evidence type="ECO:0000313" key="3">
    <source>
        <dbReference type="EMBL" id="MEA5364476.1"/>
    </source>
</evidence>
<comment type="caution">
    <text evidence="3">The sequence shown here is derived from an EMBL/GenBank/DDBJ whole genome shotgun (WGS) entry which is preliminary data.</text>
</comment>
<accession>A0ABU5RH47</accession>
<reference evidence="3 4" key="1">
    <citation type="submission" date="2023-12" db="EMBL/GenBank/DDBJ databases">
        <title>Amycolatopsis sp. V23-08.</title>
        <authorList>
            <person name="Somphong A."/>
        </authorList>
    </citation>
    <scope>NUCLEOTIDE SEQUENCE [LARGE SCALE GENOMIC DNA]</scope>
    <source>
        <strain evidence="3 4">V23-08</strain>
    </source>
</reference>
<keyword evidence="4" id="KW-1185">Reference proteome</keyword>
<name>A0ABU5RH47_9PSEU</name>
<evidence type="ECO:0000256" key="1">
    <source>
        <dbReference type="SAM" id="MobiDB-lite"/>
    </source>
</evidence>
<organism evidence="3 4">
    <name type="scientific">Amycolatopsis heterodermiae</name>
    <dbReference type="NCBI Taxonomy" id="3110235"/>
    <lineage>
        <taxon>Bacteria</taxon>
        <taxon>Bacillati</taxon>
        <taxon>Actinomycetota</taxon>
        <taxon>Actinomycetes</taxon>
        <taxon>Pseudonocardiales</taxon>
        <taxon>Pseudonocardiaceae</taxon>
        <taxon>Amycolatopsis</taxon>
    </lineage>
</organism>
<sequence length="443" mass="49297">MPENGSHSDGHPPSLLSPVRCPPKAPCADQAQETYEATQLSNAETAELVKAKIAVQQELSEARPQLDHAVAELRRVEGESKLALHALGRFTHSGELADRHAGVRRIWRRHENDGPEDRRRRPRWLRWVLVPAVIAAGAFETAFLARIFANLVNMDISLNPVSWAALLPGLLIVTAVLVVGHLLGEAWARARAHSERDATRDRLIPRLLAFIQLTKGSRQRSADDLPWPRWPVALLFTLLVVGTMGIWAYIRAVQAQDKVNEILNVAFALLLLMFTLTAIAVKVISHNPFADAEKDAESRSKETGERHDNLVTGAESAVGRFGTANRALQSLLDDKAAATDLHLDAAWTRILERRDLHGLAGTVAPPFAEFAEEDTDANRQRCNGRHRLFHDLVEPWISLAPLDSARQHLRNAEVAKAELDLATLLDDLRKQCDSIRRPHQELE</sequence>
<keyword evidence="2" id="KW-0812">Transmembrane</keyword>
<feature type="transmembrane region" description="Helical" evidence="2">
    <location>
        <begin position="127"/>
        <end position="149"/>
    </location>
</feature>
<keyword evidence="2" id="KW-1133">Transmembrane helix</keyword>
<protein>
    <submittedName>
        <fullName evidence="3">Uncharacterized protein</fullName>
    </submittedName>
</protein>